<dbReference type="AlphaFoldDB" id="A0A484KDD0"/>
<feature type="region of interest" description="Disordered" evidence="2">
    <location>
        <begin position="554"/>
        <end position="573"/>
    </location>
</feature>
<dbReference type="Proteomes" id="UP000595140">
    <property type="component" value="Unassembled WGS sequence"/>
</dbReference>
<proteinExistence type="predicted"/>
<organism evidence="3 4">
    <name type="scientific">Cuscuta campestris</name>
    <dbReference type="NCBI Taxonomy" id="132261"/>
    <lineage>
        <taxon>Eukaryota</taxon>
        <taxon>Viridiplantae</taxon>
        <taxon>Streptophyta</taxon>
        <taxon>Embryophyta</taxon>
        <taxon>Tracheophyta</taxon>
        <taxon>Spermatophyta</taxon>
        <taxon>Magnoliopsida</taxon>
        <taxon>eudicotyledons</taxon>
        <taxon>Gunneridae</taxon>
        <taxon>Pentapetalae</taxon>
        <taxon>asterids</taxon>
        <taxon>lamiids</taxon>
        <taxon>Solanales</taxon>
        <taxon>Convolvulaceae</taxon>
        <taxon>Cuscuteae</taxon>
        <taxon>Cuscuta</taxon>
        <taxon>Cuscuta subgen. Grammica</taxon>
        <taxon>Cuscuta sect. Cleistogrammica</taxon>
    </lineage>
</organism>
<feature type="compositionally biased region" description="Basic residues" evidence="2">
    <location>
        <begin position="352"/>
        <end position="372"/>
    </location>
</feature>
<dbReference type="EMBL" id="OOIL02000150">
    <property type="protein sequence ID" value="VFQ61247.1"/>
    <property type="molecule type" value="Genomic_DNA"/>
</dbReference>
<gene>
    <name evidence="3" type="ORF">CCAM_LOCUS3023</name>
</gene>
<dbReference type="OrthoDB" id="384458at2759"/>
<evidence type="ECO:0000256" key="1">
    <source>
        <dbReference type="SAM" id="Coils"/>
    </source>
</evidence>
<evidence type="ECO:0000256" key="2">
    <source>
        <dbReference type="SAM" id="MobiDB-lite"/>
    </source>
</evidence>
<feature type="region of interest" description="Disordered" evidence="2">
    <location>
        <begin position="327"/>
        <end position="381"/>
    </location>
</feature>
<keyword evidence="1" id="KW-0175">Coiled coil</keyword>
<sequence>MQGSRNLAMEMKVETVMLLRDDVTQDSLLGFGLSQDCLHVIIEHWGNERALRVWRLEEKEDAPRWLLVHKVIVSMDLPDIGRKGLKFAAFHPHDNNIIFFEMPALVIRIDFRTRKVKCCFATSSKIHPSPFLTSSCASLEFHRSSSLSSLPAPRANQDISASDARASEESLSSSSSTGSSSSTPQPRSNPNPSIPEPQPLNQMPGHLFAEREEPVNDEPAPYDPEKETRDQWVERLDAAGYSPLPTSFVIDIHPHVSKIALNKARRNLPVGYVLEFDENSPNIIEPHWEDRIDMNFRAYNTPKTTAGSSSAAATNKPVRPETVVINDEEEDPQTGGMDQTRNAPVNPSPNKGKGKMRTKKTATTHPAAKRKRGESSPVGESMEELWVKMTLKLKEMGEVGPEILEQLAGDPSSRLSQLEEQLKRSEAHNRELQDLTGRQLDEVANLARMAGEAEAEVIRLKEENLKLMEDLELKEREFPGRARQWVGENLDEVARVITSDQEKTVEAFKLIYREEQGKEMITQIGSYGFMSGQKRDREATHAVLVERFPDFDAESYGLAPIPDDEPAPPFPLE</sequence>
<feature type="compositionally biased region" description="Polar residues" evidence="2">
    <location>
        <begin position="336"/>
        <end position="349"/>
    </location>
</feature>
<feature type="region of interest" description="Disordered" evidence="2">
    <location>
        <begin position="147"/>
        <end position="204"/>
    </location>
</feature>
<reference evidence="3 4" key="1">
    <citation type="submission" date="2018-04" db="EMBL/GenBank/DDBJ databases">
        <authorList>
            <person name="Vogel A."/>
        </authorList>
    </citation>
    <scope>NUCLEOTIDE SEQUENCE [LARGE SCALE GENOMIC DNA]</scope>
</reference>
<keyword evidence="4" id="KW-1185">Reference proteome</keyword>
<feature type="compositionally biased region" description="Pro residues" evidence="2">
    <location>
        <begin position="187"/>
        <end position="198"/>
    </location>
</feature>
<feature type="compositionally biased region" description="Low complexity" evidence="2">
    <location>
        <begin position="147"/>
        <end position="186"/>
    </location>
</feature>
<evidence type="ECO:0000313" key="4">
    <source>
        <dbReference type="Proteomes" id="UP000595140"/>
    </source>
</evidence>
<accession>A0A484KDD0</accession>
<feature type="coiled-coil region" evidence="1">
    <location>
        <begin position="415"/>
        <end position="477"/>
    </location>
</feature>
<name>A0A484KDD0_9ASTE</name>
<evidence type="ECO:0000313" key="3">
    <source>
        <dbReference type="EMBL" id="VFQ61247.1"/>
    </source>
</evidence>
<protein>
    <submittedName>
        <fullName evidence="3">Uncharacterized protein</fullName>
    </submittedName>
</protein>